<organism evidence="2 3">
    <name type="scientific">Hermanssonia centrifuga</name>
    <dbReference type="NCBI Taxonomy" id="98765"/>
    <lineage>
        <taxon>Eukaryota</taxon>
        <taxon>Fungi</taxon>
        <taxon>Dikarya</taxon>
        <taxon>Basidiomycota</taxon>
        <taxon>Agaricomycotina</taxon>
        <taxon>Agaricomycetes</taxon>
        <taxon>Polyporales</taxon>
        <taxon>Meruliaceae</taxon>
        <taxon>Hermanssonia</taxon>
    </lineage>
</organism>
<dbReference type="STRING" id="98765.A0A2R6NZJ5"/>
<gene>
    <name evidence="2" type="ORF">PHLCEN_2v6419</name>
</gene>
<dbReference type="AlphaFoldDB" id="A0A2R6NZJ5"/>
<protein>
    <submittedName>
        <fullName evidence="2">Uncharacterized protein</fullName>
    </submittedName>
</protein>
<sequence length="88" mass="9468">MAAVSEKRTKKRPAASDAAPKSKKVHLDKKEKSSNDKGKKRSVPVTLPIIEDAGLSSDEGFEDEQGDEVMAEADDEGTFQPPKDPNGT</sequence>
<evidence type="ECO:0000313" key="2">
    <source>
        <dbReference type="EMBL" id="PSR81340.1"/>
    </source>
</evidence>
<feature type="compositionally biased region" description="Acidic residues" evidence="1">
    <location>
        <begin position="59"/>
        <end position="77"/>
    </location>
</feature>
<accession>A0A2R6NZJ5</accession>
<dbReference type="EMBL" id="MLYV02000622">
    <property type="protein sequence ID" value="PSR81340.1"/>
    <property type="molecule type" value="Genomic_DNA"/>
</dbReference>
<evidence type="ECO:0000256" key="1">
    <source>
        <dbReference type="SAM" id="MobiDB-lite"/>
    </source>
</evidence>
<name>A0A2R6NZJ5_9APHY</name>
<reference evidence="2 3" key="1">
    <citation type="submission" date="2018-02" db="EMBL/GenBank/DDBJ databases">
        <title>Genome sequence of the basidiomycete white-rot fungus Phlebia centrifuga.</title>
        <authorList>
            <person name="Granchi Z."/>
            <person name="Peng M."/>
            <person name="de Vries R.P."/>
            <person name="Hilden K."/>
            <person name="Makela M.R."/>
            <person name="Grigoriev I."/>
            <person name="Riley R."/>
        </authorList>
    </citation>
    <scope>NUCLEOTIDE SEQUENCE [LARGE SCALE GENOMIC DNA]</scope>
    <source>
        <strain evidence="2 3">FBCC195</strain>
    </source>
</reference>
<feature type="compositionally biased region" description="Basic and acidic residues" evidence="1">
    <location>
        <begin position="28"/>
        <end position="37"/>
    </location>
</feature>
<feature type="region of interest" description="Disordered" evidence="1">
    <location>
        <begin position="1"/>
        <end position="88"/>
    </location>
</feature>
<keyword evidence="3" id="KW-1185">Reference proteome</keyword>
<comment type="caution">
    <text evidence="2">The sequence shown here is derived from an EMBL/GenBank/DDBJ whole genome shotgun (WGS) entry which is preliminary data.</text>
</comment>
<proteinExistence type="predicted"/>
<evidence type="ECO:0000313" key="3">
    <source>
        <dbReference type="Proteomes" id="UP000186601"/>
    </source>
</evidence>
<dbReference type="Proteomes" id="UP000186601">
    <property type="component" value="Unassembled WGS sequence"/>
</dbReference>